<dbReference type="Proteomes" id="UP001470230">
    <property type="component" value="Unassembled WGS sequence"/>
</dbReference>
<gene>
    <name evidence="2" type="ORF">M9Y10_019098</name>
</gene>
<evidence type="ECO:0000259" key="1">
    <source>
        <dbReference type="Pfam" id="PF13229"/>
    </source>
</evidence>
<dbReference type="SUPFAM" id="SSF51126">
    <property type="entry name" value="Pectin lyase-like"/>
    <property type="match status" value="1"/>
</dbReference>
<evidence type="ECO:0000313" key="2">
    <source>
        <dbReference type="EMBL" id="KAK8848043.1"/>
    </source>
</evidence>
<protein>
    <recommendedName>
        <fullName evidence="1">Right handed beta helix domain-containing protein</fullName>
    </recommendedName>
</protein>
<comment type="caution">
    <text evidence="2">The sequence shown here is derived from an EMBL/GenBank/DDBJ whole genome shotgun (WGS) entry which is preliminary data.</text>
</comment>
<evidence type="ECO:0000313" key="3">
    <source>
        <dbReference type="Proteomes" id="UP001470230"/>
    </source>
</evidence>
<feature type="domain" description="Right handed beta helix" evidence="1">
    <location>
        <begin position="13"/>
        <end position="118"/>
    </location>
</feature>
<organism evidence="2 3">
    <name type="scientific">Tritrichomonas musculus</name>
    <dbReference type="NCBI Taxonomy" id="1915356"/>
    <lineage>
        <taxon>Eukaryota</taxon>
        <taxon>Metamonada</taxon>
        <taxon>Parabasalia</taxon>
        <taxon>Tritrichomonadida</taxon>
        <taxon>Tritrichomonadidae</taxon>
        <taxon>Tritrichomonas</taxon>
    </lineage>
</organism>
<dbReference type="InterPro" id="IPR039448">
    <property type="entry name" value="Beta_helix"/>
</dbReference>
<proteinExistence type="predicted"/>
<sequence>MNNIIRESFVGTENNHIANTFSAIRVQDDSSVTIIDNQIVNSKQNKICIYETGRVEIKQTEIDGVELHGILICRAKSILIHSTIIKNCKQSSIMMLNYSIATVEYNAIFNIGKYAFYIT</sequence>
<dbReference type="InterPro" id="IPR011050">
    <property type="entry name" value="Pectin_lyase_fold/virulence"/>
</dbReference>
<dbReference type="InterPro" id="IPR012334">
    <property type="entry name" value="Pectin_lyas_fold"/>
</dbReference>
<accession>A0ABR2HJH2</accession>
<reference evidence="2 3" key="1">
    <citation type="submission" date="2024-04" db="EMBL/GenBank/DDBJ databases">
        <title>Tritrichomonas musculus Genome.</title>
        <authorList>
            <person name="Alves-Ferreira E."/>
            <person name="Grigg M."/>
            <person name="Lorenzi H."/>
            <person name="Galac M."/>
        </authorList>
    </citation>
    <scope>NUCLEOTIDE SEQUENCE [LARGE SCALE GENOMIC DNA]</scope>
    <source>
        <strain evidence="2 3">EAF2021</strain>
    </source>
</reference>
<name>A0ABR2HJH2_9EUKA</name>
<dbReference type="Pfam" id="PF13229">
    <property type="entry name" value="Beta_helix"/>
    <property type="match status" value="1"/>
</dbReference>
<keyword evidence="3" id="KW-1185">Reference proteome</keyword>
<dbReference type="EMBL" id="JAPFFF010000027">
    <property type="protein sequence ID" value="KAK8848043.1"/>
    <property type="molecule type" value="Genomic_DNA"/>
</dbReference>
<dbReference type="Gene3D" id="2.160.20.10">
    <property type="entry name" value="Single-stranded right-handed beta-helix, Pectin lyase-like"/>
    <property type="match status" value="1"/>
</dbReference>